<accession>A0A9P0P1L3</accession>
<sequence length="33" mass="3994">MRGVVVVFKTVYSKYNIHLSFHVTSFPCFLYYF</sequence>
<evidence type="ECO:0000313" key="2">
    <source>
        <dbReference type="Proteomes" id="UP001152888"/>
    </source>
</evidence>
<protein>
    <submittedName>
        <fullName evidence="1">Uncharacterized protein</fullName>
    </submittedName>
</protein>
<comment type="caution">
    <text evidence="1">The sequence shown here is derived from an EMBL/GenBank/DDBJ whole genome shotgun (WGS) entry which is preliminary data.</text>
</comment>
<dbReference type="AlphaFoldDB" id="A0A9P0P1L3"/>
<keyword evidence="2" id="KW-1185">Reference proteome</keyword>
<gene>
    <name evidence="1" type="ORF">ACAOBT_LOCUS5094</name>
</gene>
<name>A0A9P0P1L3_ACAOB</name>
<evidence type="ECO:0000313" key="1">
    <source>
        <dbReference type="EMBL" id="CAH1963235.1"/>
    </source>
</evidence>
<organism evidence="1 2">
    <name type="scientific">Acanthoscelides obtectus</name>
    <name type="common">Bean weevil</name>
    <name type="synonym">Bruchus obtectus</name>
    <dbReference type="NCBI Taxonomy" id="200917"/>
    <lineage>
        <taxon>Eukaryota</taxon>
        <taxon>Metazoa</taxon>
        <taxon>Ecdysozoa</taxon>
        <taxon>Arthropoda</taxon>
        <taxon>Hexapoda</taxon>
        <taxon>Insecta</taxon>
        <taxon>Pterygota</taxon>
        <taxon>Neoptera</taxon>
        <taxon>Endopterygota</taxon>
        <taxon>Coleoptera</taxon>
        <taxon>Polyphaga</taxon>
        <taxon>Cucujiformia</taxon>
        <taxon>Chrysomeloidea</taxon>
        <taxon>Chrysomelidae</taxon>
        <taxon>Bruchinae</taxon>
        <taxon>Bruchini</taxon>
        <taxon>Acanthoscelides</taxon>
    </lineage>
</organism>
<dbReference type="EMBL" id="CAKOFQ010006706">
    <property type="protein sequence ID" value="CAH1963235.1"/>
    <property type="molecule type" value="Genomic_DNA"/>
</dbReference>
<dbReference type="Proteomes" id="UP001152888">
    <property type="component" value="Unassembled WGS sequence"/>
</dbReference>
<reference evidence="1" key="1">
    <citation type="submission" date="2022-03" db="EMBL/GenBank/DDBJ databases">
        <authorList>
            <person name="Sayadi A."/>
        </authorList>
    </citation>
    <scope>NUCLEOTIDE SEQUENCE</scope>
</reference>
<proteinExistence type="predicted"/>